<proteinExistence type="predicted"/>
<dbReference type="KEGG" id="daq:DAQ1742_00191"/>
<dbReference type="AlphaFoldDB" id="A0A375A5W0"/>
<evidence type="ECO:0000256" key="1">
    <source>
        <dbReference type="SAM" id="SignalP"/>
    </source>
</evidence>
<dbReference type="RefSeq" id="WP_051123980.1">
    <property type="nucleotide sequence ID" value="NZ_LT615367.1"/>
</dbReference>
<name>A0A375A5W0_9GAMM</name>
<dbReference type="EMBL" id="LT615367">
    <property type="protein sequence ID" value="SLM61316.1"/>
    <property type="molecule type" value="Genomic_DNA"/>
</dbReference>
<evidence type="ECO:0000313" key="3">
    <source>
        <dbReference type="Proteomes" id="UP000294820"/>
    </source>
</evidence>
<accession>A0A375A5W0</accession>
<keyword evidence="3" id="KW-1185">Reference proteome</keyword>
<sequence length="156" mass="16721">MLIKNSILGMAISTAMMFTAQAAYAGPAVSITFKNLSNETATYKPITNNEISTDAIANPKPSTQVEAQTTSFYRVQNTLSPDVNAAVVRYTIGRKTCVFSTTFVNTVIPGGLFTGTIAKAPKWTKNAEASNGAVCNATITSQSLANYTWSVEFTMR</sequence>
<protein>
    <submittedName>
        <fullName evidence="2">Uncharacterized protein</fullName>
    </submittedName>
</protein>
<gene>
    <name evidence="2" type="ORF">DAQ1742_00191</name>
</gene>
<organism evidence="2 3">
    <name type="scientific">Dickeya aquatica</name>
    <dbReference type="NCBI Taxonomy" id="1401087"/>
    <lineage>
        <taxon>Bacteria</taxon>
        <taxon>Pseudomonadati</taxon>
        <taxon>Pseudomonadota</taxon>
        <taxon>Gammaproteobacteria</taxon>
        <taxon>Enterobacterales</taxon>
        <taxon>Pectobacteriaceae</taxon>
        <taxon>Dickeya</taxon>
    </lineage>
</organism>
<reference evidence="2 3" key="1">
    <citation type="submission" date="2016-09" db="EMBL/GenBank/DDBJ databases">
        <authorList>
            <person name="Reverchon S."/>
            <person name="Nasser W."/>
            <person name="Leonard S."/>
            <person name="Brochier C."/>
            <person name="Duprey A."/>
        </authorList>
    </citation>
    <scope>NUCLEOTIDE SEQUENCE [LARGE SCALE GENOMIC DNA]</scope>
    <source>
        <strain evidence="2 3">174/2</strain>
    </source>
</reference>
<feature type="signal peptide" evidence="1">
    <location>
        <begin position="1"/>
        <end position="25"/>
    </location>
</feature>
<dbReference type="Proteomes" id="UP000294820">
    <property type="component" value="Chromosome 1"/>
</dbReference>
<feature type="chain" id="PRO_5016589816" evidence="1">
    <location>
        <begin position="26"/>
        <end position="156"/>
    </location>
</feature>
<evidence type="ECO:0000313" key="2">
    <source>
        <dbReference type="EMBL" id="SLM61316.1"/>
    </source>
</evidence>
<keyword evidence="1" id="KW-0732">Signal</keyword>